<sequence>CSRNENPDMIAFQDTIVCSFILSWSFSASSTFSHLQYISITALPMKYSNPIPDFMILLWITMPVLKS</sequence>
<proteinExistence type="predicted"/>
<feature type="non-terminal residue" evidence="1">
    <location>
        <position position="1"/>
    </location>
</feature>
<accession>A0A0V0GFD9</accession>
<reference evidence="1" key="1">
    <citation type="submission" date="2015-12" db="EMBL/GenBank/DDBJ databases">
        <title>Gene expression during late stages of embryo sac development: a critical building block for successful pollen-pistil interactions.</title>
        <authorList>
            <person name="Liu Y."/>
            <person name="Joly V."/>
            <person name="Sabar M."/>
            <person name="Matton D.P."/>
        </authorList>
    </citation>
    <scope>NUCLEOTIDE SEQUENCE</scope>
</reference>
<protein>
    <submittedName>
        <fullName evidence="1">Putative ovule protein</fullName>
    </submittedName>
</protein>
<dbReference type="EMBL" id="GEDG01040793">
    <property type="protein sequence ID" value="JAP06606.1"/>
    <property type="molecule type" value="Transcribed_RNA"/>
</dbReference>
<dbReference type="AlphaFoldDB" id="A0A0V0GFD9"/>
<evidence type="ECO:0000313" key="1">
    <source>
        <dbReference type="EMBL" id="JAP06606.1"/>
    </source>
</evidence>
<name>A0A0V0GFD9_SOLCH</name>
<organism evidence="1">
    <name type="scientific">Solanum chacoense</name>
    <name type="common">Chaco potato</name>
    <dbReference type="NCBI Taxonomy" id="4108"/>
    <lineage>
        <taxon>Eukaryota</taxon>
        <taxon>Viridiplantae</taxon>
        <taxon>Streptophyta</taxon>
        <taxon>Embryophyta</taxon>
        <taxon>Tracheophyta</taxon>
        <taxon>Spermatophyta</taxon>
        <taxon>Magnoliopsida</taxon>
        <taxon>eudicotyledons</taxon>
        <taxon>Gunneridae</taxon>
        <taxon>Pentapetalae</taxon>
        <taxon>asterids</taxon>
        <taxon>lamiids</taxon>
        <taxon>Solanales</taxon>
        <taxon>Solanaceae</taxon>
        <taxon>Solanoideae</taxon>
        <taxon>Solaneae</taxon>
        <taxon>Solanum</taxon>
    </lineage>
</organism>